<dbReference type="Proteomes" id="UP000198397">
    <property type="component" value="Unassembled WGS sequence"/>
</dbReference>
<organism evidence="3 4">
    <name type="scientific">Halorubrum vacuolatum</name>
    <name type="common">Natronobacterium vacuolatum</name>
    <dbReference type="NCBI Taxonomy" id="63740"/>
    <lineage>
        <taxon>Archaea</taxon>
        <taxon>Methanobacteriati</taxon>
        <taxon>Methanobacteriota</taxon>
        <taxon>Stenosarchaea group</taxon>
        <taxon>Halobacteria</taxon>
        <taxon>Halobacteriales</taxon>
        <taxon>Haloferacaceae</taxon>
        <taxon>Halorubrum</taxon>
    </lineage>
</organism>
<evidence type="ECO:0000313" key="4">
    <source>
        <dbReference type="Proteomes" id="UP000198397"/>
    </source>
</evidence>
<protein>
    <submittedName>
        <fullName evidence="3">Uncharacterized membrane protein</fullName>
    </submittedName>
</protein>
<dbReference type="Pfam" id="PF09851">
    <property type="entry name" value="SHOCT"/>
    <property type="match status" value="2"/>
</dbReference>
<dbReference type="EMBL" id="FZNQ01000009">
    <property type="protein sequence ID" value="SNR48462.1"/>
    <property type="molecule type" value="Genomic_DNA"/>
</dbReference>
<gene>
    <name evidence="3" type="ORF">SAMN06264855_10944</name>
</gene>
<keyword evidence="4" id="KW-1185">Reference proteome</keyword>
<evidence type="ECO:0000256" key="1">
    <source>
        <dbReference type="SAM" id="Phobius"/>
    </source>
</evidence>
<evidence type="ECO:0000313" key="3">
    <source>
        <dbReference type="EMBL" id="SNR48462.1"/>
    </source>
</evidence>
<dbReference type="RefSeq" id="WP_089384874.1">
    <property type="nucleotide sequence ID" value="NZ_FZNQ01000009.1"/>
</dbReference>
<name>A0A238WPI5_HALVU</name>
<feature type="domain" description="SHOCT" evidence="2">
    <location>
        <begin position="210"/>
        <end position="236"/>
    </location>
</feature>
<feature type="transmembrane region" description="Helical" evidence="1">
    <location>
        <begin position="16"/>
        <end position="37"/>
    </location>
</feature>
<sequence>MVRGEEHAGTQRDVSVVWIGVVGVFLIVGVSLVTTLWPLLPLLSGGSAGMTPGFVFWLPFLIPVLIVVSILAIVLSAVRADEGDTGTTPDPLDVLEHRYTNGEIDLDEYERRLEQLFEIEGDVDIDPRVERLAIRYARGDLNGRSLDREMERLSAANPDVSPDDVDRFLRVAFAVDGRDELEQDVGTESGTGHEWPTTVDPQLSTTADVDAVERLRRRYAEGELTDEEYQRRLAVLRETA</sequence>
<dbReference type="InterPro" id="IPR018649">
    <property type="entry name" value="SHOCT"/>
</dbReference>
<evidence type="ECO:0000259" key="2">
    <source>
        <dbReference type="Pfam" id="PF09851"/>
    </source>
</evidence>
<keyword evidence="1" id="KW-1133">Transmembrane helix</keyword>
<accession>A0A238WPI5</accession>
<dbReference type="AlphaFoldDB" id="A0A238WPI5"/>
<feature type="domain" description="SHOCT" evidence="2">
    <location>
        <begin position="90"/>
        <end position="116"/>
    </location>
</feature>
<keyword evidence="1" id="KW-0472">Membrane</keyword>
<feature type="transmembrane region" description="Helical" evidence="1">
    <location>
        <begin position="57"/>
        <end position="78"/>
    </location>
</feature>
<proteinExistence type="predicted"/>
<reference evidence="3 4" key="1">
    <citation type="submission" date="2017-06" db="EMBL/GenBank/DDBJ databases">
        <authorList>
            <person name="Kim H.J."/>
            <person name="Triplett B.A."/>
        </authorList>
    </citation>
    <scope>NUCLEOTIDE SEQUENCE [LARGE SCALE GENOMIC DNA]</scope>
    <source>
        <strain evidence="3 4">DSM 8800</strain>
    </source>
</reference>
<keyword evidence="1" id="KW-0812">Transmembrane</keyword>